<sequence length="121" mass="13222">MPANDVLGYAADTIQQAKGPSGVRVSIVHKANGRQETKTPITFGPNNWNDAKLRSLFMSMKNYGDVPLSEVLDDASNGKYPRLEKVVLVGLVLVTSLILWQFIPLIQLSLEQLRAISNATG</sequence>
<dbReference type="Proteomes" id="UP000620046">
    <property type="component" value="Unassembled WGS sequence"/>
</dbReference>
<keyword evidence="3" id="KW-1185">Reference proteome</keyword>
<keyword evidence="1" id="KW-0472">Membrane</keyword>
<evidence type="ECO:0000256" key="1">
    <source>
        <dbReference type="SAM" id="Phobius"/>
    </source>
</evidence>
<gene>
    <name evidence="2" type="ORF">GCM10010981_18180</name>
</gene>
<keyword evidence="1" id="KW-1133">Transmembrane helix</keyword>
<reference evidence="3" key="1">
    <citation type="journal article" date="2019" name="Int. J. Syst. Evol. Microbiol.">
        <title>The Global Catalogue of Microorganisms (GCM) 10K type strain sequencing project: providing services to taxonomists for standard genome sequencing and annotation.</title>
        <authorList>
            <consortium name="The Broad Institute Genomics Platform"/>
            <consortium name="The Broad Institute Genome Sequencing Center for Infectious Disease"/>
            <person name="Wu L."/>
            <person name="Ma J."/>
        </authorList>
    </citation>
    <scope>NUCLEOTIDE SEQUENCE [LARGE SCALE GENOMIC DNA]</scope>
    <source>
        <strain evidence="3">CGMCC 1.15439</strain>
    </source>
</reference>
<accession>A0ABQ1FV13</accession>
<proteinExistence type="predicted"/>
<comment type="caution">
    <text evidence="2">The sequence shown here is derived from an EMBL/GenBank/DDBJ whole genome shotgun (WGS) entry which is preliminary data.</text>
</comment>
<dbReference type="EMBL" id="BMJA01000001">
    <property type="protein sequence ID" value="GGA29587.1"/>
    <property type="molecule type" value="Genomic_DNA"/>
</dbReference>
<evidence type="ECO:0000313" key="2">
    <source>
        <dbReference type="EMBL" id="GGA29587.1"/>
    </source>
</evidence>
<evidence type="ECO:0000313" key="3">
    <source>
        <dbReference type="Proteomes" id="UP000620046"/>
    </source>
</evidence>
<feature type="transmembrane region" description="Helical" evidence="1">
    <location>
        <begin position="86"/>
        <end position="103"/>
    </location>
</feature>
<protein>
    <submittedName>
        <fullName evidence="2">Uncharacterized protein</fullName>
    </submittedName>
</protein>
<keyword evidence="1" id="KW-0812">Transmembrane</keyword>
<name>A0ABQ1FV13_9GAMM</name>
<organism evidence="2 3">
    <name type="scientific">Dyella nitratireducens</name>
    <dbReference type="NCBI Taxonomy" id="1849580"/>
    <lineage>
        <taxon>Bacteria</taxon>
        <taxon>Pseudomonadati</taxon>
        <taxon>Pseudomonadota</taxon>
        <taxon>Gammaproteobacteria</taxon>
        <taxon>Lysobacterales</taxon>
        <taxon>Rhodanobacteraceae</taxon>
        <taxon>Dyella</taxon>
    </lineage>
</organism>